<dbReference type="AlphaFoldDB" id="A0A9N9MJH2"/>
<dbReference type="Pfam" id="PF10270">
    <property type="entry name" value="MMgT"/>
    <property type="match status" value="1"/>
</dbReference>
<proteinExistence type="inferred from homology"/>
<accession>A0A9N9MJH2</accession>
<comment type="subcellular location">
    <subcellularLocation>
        <location evidence="1">Endoplasmic reticulum membrane</location>
        <topology evidence="1">Multi-pass membrane protein</topology>
    </subcellularLocation>
    <subcellularLocation>
        <location evidence="8">Golgi apparatus membrane</location>
        <topology evidence="8">Multi-pass membrane protein</topology>
    </subcellularLocation>
    <subcellularLocation>
        <location evidence="8">Early endosome membrane</location>
        <topology evidence="8">Multi-pass membrane protein</topology>
    </subcellularLocation>
</comment>
<keyword evidence="5 8" id="KW-0256">Endoplasmic reticulum</keyword>
<keyword evidence="8" id="KW-0333">Golgi apparatus</keyword>
<dbReference type="GO" id="GO:0031901">
    <property type="term" value="C:early endosome membrane"/>
    <property type="evidence" value="ECO:0007669"/>
    <property type="project" value="UniProtKB-SubCell"/>
</dbReference>
<evidence type="ECO:0000313" key="11">
    <source>
        <dbReference type="Proteomes" id="UP001152799"/>
    </source>
</evidence>
<keyword evidence="8" id="KW-0967">Endosome</keyword>
<keyword evidence="8" id="KW-0460">Magnesium</keyword>
<comment type="similarity">
    <text evidence="2 8">Belongs to the membrane magnesium transporter (TC 1.A.67) family.</text>
</comment>
<evidence type="ECO:0000256" key="5">
    <source>
        <dbReference type="ARBA" id="ARBA00022824"/>
    </source>
</evidence>
<keyword evidence="8" id="KW-0813">Transport</keyword>
<evidence type="ECO:0000256" key="6">
    <source>
        <dbReference type="ARBA" id="ARBA00022989"/>
    </source>
</evidence>
<dbReference type="OrthoDB" id="44756at2759"/>
<feature type="transmembrane region" description="Helical" evidence="8">
    <location>
        <begin position="41"/>
        <end position="61"/>
    </location>
</feature>
<evidence type="ECO:0000256" key="3">
    <source>
        <dbReference type="ARBA" id="ARBA00011276"/>
    </source>
</evidence>
<dbReference type="PANTHER" id="PTHR21181">
    <property type="match status" value="1"/>
</dbReference>
<feature type="signal peptide" evidence="9">
    <location>
        <begin position="1"/>
        <end position="25"/>
    </location>
</feature>
<protein>
    <recommendedName>
        <fullName evidence="8">Membrane magnesium transporter</fullName>
    </recommendedName>
</protein>
<comment type="function">
    <text evidence="8">Part of the endoplasmic reticulum membrane protein complex (EMC) that enables the energy-independent insertion into endoplasmic reticulum membranes of newly synthesized membrane proteins. May be involved in Mg(2+) transport.</text>
</comment>
<evidence type="ECO:0000256" key="4">
    <source>
        <dbReference type="ARBA" id="ARBA00022692"/>
    </source>
</evidence>
<evidence type="ECO:0000256" key="2">
    <source>
        <dbReference type="ARBA" id="ARBA00006109"/>
    </source>
</evidence>
<name>A0A9N9MJH2_9CUCU</name>
<evidence type="ECO:0000256" key="8">
    <source>
        <dbReference type="RuleBase" id="RU367002"/>
    </source>
</evidence>
<sequence length="108" mass="12392">MAGTIHKLILTVGFLSMFHAAYSAAQHHSYLRLNELEFTRLPFDIILQAITSLFMIMYAVLNLAGEFKEIRASADLDNKSWETFRNVPSFYTFCHRGQSLLYQNPVST</sequence>
<dbReference type="GO" id="GO:0000139">
    <property type="term" value="C:Golgi membrane"/>
    <property type="evidence" value="ECO:0007669"/>
    <property type="project" value="UniProtKB-SubCell"/>
</dbReference>
<feature type="chain" id="PRO_5040303970" description="Membrane magnesium transporter" evidence="9">
    <location>
        <begin position="26"/>
        <end position="108"/>
    </location>
</feature>
<reference evidence="10" key="1">
    <citation type="submission" date="2022-01" db="EMBL/GenBank/DDBJ databases">
        <authorList>
            <person name="King R."/>
        </authorList>
    </citation>
    <scope>NUCLEOTIDE SEQUENCE</scope>
</reference>
<keyword evidence="6 8" id="KW-1133">Transmembrane helix</keyword>
<dbReference type="GO" id="GO:0005886">
    <property type="term" value="C:plasma membrane"/>
    <property type="evidence" value="ECO:0007669"/>
    <property type="project" value="TreeGrafter"/>
</dbReference>
<comment type="subunit">
    <text evidence="3">Component of the ER membrane protein complex (EMC).</text>
</comment>
<comment type="caution">
    <text evidence="8">Lacks conserved residue(s) required for the propagation of feature annotation.</text>
</comment>
<keyword evidence="9" id="KW-0732">Signal</keyword>
<dbReference type="PANTHER" id="PTHR21181:SF7">
    <property type="entry name" value="ER MEMBRANE PROTEIN COMPLEX SUBUNIT 5"/>
    <property type="match status" value="1"/>
</dbReference>
<keyword evidence="7 8" id="KW-0472">Membrane</keyword>
<keyword evidence="4 8" id="KW-0812">Transmembrane</keyword>
<dbReference type="GO" id="GO:0022890">
    <property type="term" value="F:inorganic cation transmembrane transporter activity"/>
    <property type="evidence" value="ECO:0007669"/>
    <property type="project" value="TreeGrafter"/>
</dbReference>
<dbReference type="GO" id="GO:0072546">
    <property type="term" value="C:EMC complex"/>
    <property type="evidence" value="ECO:0007669"/>
    <property type="project" value="UniProtKB-UniRule"/>
</dbReference>
<evidence type="ECO:0000313" key="10">
    <source>
        <dbReference type="EMBL" id="CAG9766026.1"/>
    </source>
</evidence>
<evidence type="ECO:0000256" key="1">
    <source>
        <dbReference type="ARBA" id="ARBA00004477"/>
    </source>
</evidence>
<gene>
    <name evidence="10" type="ORF">CEUTPL_LOCUS6620</name>
</gene>
<organism evidence="10 11">
    <name type="scientific">Ceutorhynchus assimilis</name>
    <name type="common">cabbage seed weevil</name>
    <dbReference type="NCBI Taxonomy" id="467358"/>
    <lineage>
        <taxon>Eukaryota</taxon>
        <taxon>Metazoa</taxon>
        <taxon>Ecdysozoa</taxon>
        <taxon>Arthropoda</taxon>
        <taxon>Hexapoda</taxon>
        <taxon>Insecta</taxon>
        <taxon>Pterygota</taxon>
        <taxon>Neoptera</taxon>
        <taxon>Endopterygota</taxon>
        <taxon>Coleoptera</taxon>
        <taxon>Polyphaga</taxon>
        <taxon>Cucujiformia</taxon>
        <taxon>Curculionidae</taxon>
        <taxon>Ceutorhynchinae</taxon>
        <taxon>Ceutorhynchus</taxon>
    </lineage>
</organism>
<dbReference type="EMBL" id="OU892279">
    <property type="protein sequence ID" value="CAG9766026.1"/>
    <property type="molecule type" value="Genomic_DNA"/>
</dbReference>
<keyword evidence="11" id="KW-1185">Reference proteome</keyword>
<evidence type="ECO:0000256" key="7">
    <source>
        <dbReference type="ARBA" id="ARBA00023136"/>
    </source>
</evidence>
<evidence type="ECO:0000256" key="9">
    <source>
        <dbReference type="SAM" id="SignalP"/>
    </source>
</evidence>
<dbReference type="Proteomes" id="UP001152799">
    <property type="component" value="Chromosome 3"/>
</dbReference>
<dbReference type="InterPro" id="IPR018937">
    <property type="entry name" value="MMgT"/>
</dbReference>